<dbReference type="PROSITE" id="PS50893">
    <property type="entry name" value="ABC_TRANSPORTER_2"/>
    <property type="match status" value="1"/>
</dbReference>
<accession>A0ABD6D5X0</accession>
<dbReference type="EMBL" id="JBHUDM010000001">
    <property type="protein sequence ID" value="MFD1641366.1"/>
    <property type="molecule type" value="Genomic_DNA"/>
</dbReference>
<evidence type="ECO:0000259" key="4">
    <source>
        <dbReference type="PROSITE" id="PS50893"/>
    </source>
</evidence>
<dbReference type="InterPro" id="IPR050166">
    <property type="entry name" value="ABC_transporter_ATP-bind"/>
</dbReference>
<evidence type="ECO:0000313" key="5">
    <source>
        <dbReference type="EMBL" id="MFD1641366.1"/>
    </source>
</evidence>
<dbReference type="Gene3D" id="3.40.50.300">
    <property type="entry name" value="P-loop containing nucleotide triphosphate hydrolases"/>
    <property type="match status" value="1"/>
</dbReference>
<dbReference type="PANTHER" id="PTHR42788:SF13">
    <property type="entry name" value="ALIPHATIC SULFONATES IMPORT ATP-BINDING PROTEIN SSUB"/>
    <property type="match status" value="1"/>
</dbReference>
<sequence length="269" mass="29870">MAETSYEASATGSPCIRARGVGKTYSSRSSEVEALTDVDLTVYDQEFFCLLGPSGCGKSTFLRILSGLVSEYSGEIEISSARADGGSVTNMVFQEYGIFPWKTVLNNVAFGLKMDGVRKQRRHERARSYLEKVGLAEFADAYPHQLSGGMKQRVAIARAFTNDPEVLLMDEPFGVLDAQTKRNLQTELLSLWSETKKTVVYVTHDIEEAITLGDRLAVMTARPGGVKEVLDVDLPRPRTRGSIPTDEFTTLRERVWELLSDEVQQSVTR</sequence>
<keyword evidence="1" id="KW-0813">Transport</keyword>
<evidence type="ECO:0000256" key="3">
    <source>
        <dbReference type="ARBA" id="ARBA00022840"/>
    </source>
</evidence>
<dbReference type="GO" id="GO:0005524">
    <property type="term" value="F:ATP binding"/>
    <property type="evidence" value="ECO:0007669"/>
    <property type="project" value="UniProtKB-KW"/>
</dbReference>
<dbReference type="AlphaFoldDB" id="A0ABD6D5X0"/>
<evidence type="ECO:0000313" key="6">
    <source>
        <dbReference type="Proteomes" id="UP001597052"/>
    </source>
</evidence>
<evidence type="ECO:0000256" key="2">
    <source>
        <dbReference type="ARBA" id="ARBA00022741"/>
    </source>
</evidence>
<dbReference type="SMART" id="SM00382">
    <property type="entry name" value="AAA"/>
    <property type="match status" value="1"/>
</dbReference>
<keyword evidence="6" id="KW-1185">Reference proteome</keyword>
<proteinExistence type="predicted"/>
<dbReference type="Proteomes" id="UP001597052">
    <property type="component" value="Unassembled WGS sequence"/>
</dbReference>
<dbReference type="PANTHER" id="PTHR42788">
    <property type="entry name" value="TAURINE IMPORT ATP-BINDING PROTEIN-RELATED"/>
    <property type="match status" value="1"/>
</dbReference>
<organism evidence="5 6">
    <name type="scientific">Halohasta litorea</name>
    <dbReference type="NCBI Taxonomy" id="869891"/>
    <lineage>
        <taxon>Archaea</taxon>
        <taxon>Methanobacteriati</taxon>
        <taxon>Methanobacteriota</taxon>
        <taxon>Stenosarchaea group</taxon>
        <taxon>Halobacteria</taxon>
        <taxon>Halobacteriales</taxon>
        <taxon>Haloferacaceae</taxon>
        <taxon>Halohasta</taxon>
    </lineage>
</organism>
<feature type="domain" description="ABC transporter" evidence="4">
    <location>
        <begin position="16"/>
        <end position="246"/>
    </location>
</feature>
<dbReference type="InterPro" id="IPR027417">
    <property type="entry name" value="P-loop_NTPase"/>
</dbReference>
<dbReference type="SUPFAM" id="SSF52540">
    <property type="entry name" value="P-loop containing nucleoside triphosphate hydrolases"/>
    <property type="match status" value="1"/>
</dbReference>
<dbReference type="Pfam" id="PF00005">
    <property type="entry name" value="ABC_tran"/>
    <property type="match status" value="1"/>
</dbReference>
<keyword evidence="3 5" id="KW-0067">ATP-binding</keyword>
<dbReference type="InterPro" id="IPR003593">
    <property type="entry name" value="AAA+_ATPase"/>
</dbReference>
<name>A0ABD6D5X0_9EURY</name>
<dbReference type="InterPro" id="IPR003439">
    <property type="entry name" value="ABC_transporter-like_ATP-bd"/>
</dbReference>
<dbReference type="RefSeq" id="WP_379826934.1">
    <property type="nucleotide sequence ID" value="NZ_JANHDJ010000001.1"/>
</dbReference>
<protein>
    <submittedName>
        <fullName evidence="5">ABC transporter ATP-binding protein</fullName>
    </submittedName>
</protein>
<dbReference type="PROSITE" id="PS00211">
    <property type="entry name" value="ABC_TRANSPORTER_1"/>
    <property type="match status" value="1"/>
</dbReference>
<gene>
    <name evidence="5" type="ORF">ACFSBW_05685</name>
</gene>
<comment type="caution">
    <text evidence="5">The sequence shown here is derived from an EMBL/GenBank/DDBJ whole genome shotgun (WGS) entry which is preliminary data.</text>
</comment>
<keyword evidence="2" id="KW-0547">Nucleotide-binding</keyword>
<evidence type="ECO:0000256" key="1">
    <source>
        <dbReference type="ARBA" id="ARBA00022448"/>
    </source>
</evidence>
<reference evidence="5 6" key="1">
    <citation type="journal article" date="2019" name="Int. J. Syst. Evol. Microbiol.">
        <title>The Global Catalogue of Microorganisms (GCM) 10K type strain sequencing project: providing services to taxonomists for standard genome sequencing and annotation.</title>
        <authorList>
            <consortium name="The Broad Institute Genomics Platform"/>
            <consortium name="The Broad Institute Genome Sequencing Center for Infectious Disease"/>
            <person name="Wu L."/>
            <person name="Ma J."/>
        </authorList>
    </citation>
    <scope>NUCLEOTIDE SEQUENCE [LARGE SCALE GENOMIC DNA]</scope>
    <source>
        <strain evidence="5 6">CGMCC 1.10593</strain>
    </source>
</reference>
<dbReference type="CDD" id="cd03293">
    <property type="entry name" value="ABC_NrtD_SsuB_transporters"/>
    <property type="match status" value="1"/>
</dbReference>
<dbReference type="InterPro" id="IPR017871">
    <property type="entry name" value="ABC_transporter-like_CS"/>
</dbReference>